<gene>
    <name evidence="2" type="ORF">F511_29883</name>
</gene>
<evidence type="ECO:0000313" key="3">
    <source>
        <dbReference type="Proteomes" id="UP000250235"/>
    </source>
</evidence>
<feature type="compositionally biased region" description="Basic and acidic residues" evidence="1">
    <location>
        <begin position="24"/>
        <end position="41"/>
    </location>
</feature>
<proteinExistence type="predicted"/>
<sequence>MNSGALTRAGISNDDVSNQLEEAASSKDDNMTKKPAKERTQRTIPVGTFKNTFEREEFVSNGLNLDRGFIFEKNAIEELAEAARRRSPPTNHEAAASPCQARRTAARQERRTAARLLPIKRATGAQSSGQPPCEFSAHIAQLVRETAAPIGRPLRNVLHGQRPIFRPPRCPICFATSARGSGHSRPLCASNAHIMRAHMREAAGGCRRPRRRPAAIIKIFFLFYNSEISRSTCNSGNNVLKDPSLCSDTTVGIAVADPDPTSRAQRKNKNCPERIQLAVGPQPLWLRHHNFGLAQRIMVKCLATSRHDPLGITDSACKNQLVVVSAQYCPFNTYIPTRSTTIGKSRVAKDPIAMYTSGQRFIHYYPSDSIGYPRMRASGESSTTKHRLLHASGSHPIPPPNDPKPENSKHSWLKNKLDKDKAKAGSKSFVPNQPRRNSRKAKSGWTKAQPRRDLSGQNMKSKLNGSHNYTQTLKDTYTGKTIKVIQVWVPKGVIRSGPK</sequence>
<evidence type="ECO:0000313" key="2">
    <source>
        <dbReference type="EMBL" id="KZV34386.1"/>
    </source>
</evidence>
<evidence type="ECO:0000256" key="1">
    <source>
        <dbReference type="SAM" id="MobiDB-lite"/>
    </source>
</evidence>
<feature type="region of interest" description="Disordered" evidence="1">
    <location>
        <begin position="1"/>
        <end position="42"/>
    </location>
</feature>
<feature type="compositionally biased region" description="Polar residues" evidence="1">
    <location>
        <begin position="455"/>
        <end position="471"/>
    </location>
</feature>
<name>A0A2Z7BR36_9LAMI</name>
<dbReference type="Proteomes" id="UP000250235">
    <property type="component" value="Unassembled WGS sequence"/>
</dbReference>
<feature type="region of interest" description="Disordered" evidence="1">
    <location>
        <begin position="375"/>
        <end position="471"/>
    </location>
</feature>
<feature type="compositionally biased region" description="Basic and acidic residues" evidence="1">
    <location>
        <begin position="403"/>
        <end position="423"/>
    </location>
</feature>
<organism evidence="2 3">
    <name type="scientific">Dorcoceras hygrometricum</name>
    <dbReference type="NCBI Taxonomy" id="472368"/>
    <lineage>
        <taxon>Eukaryota</taxon>
        <taxon>Viridiplantae</taxon>
        <taxon>Streptophyta</taxon>
        <taxon>Embryophyta</taxon>
        <taxon>Tracheophyta</taxon>
        <taxon>Spermatophyta</taxon>
        <taxon>Magnoliopsida</taxon>
        <taxon>eudicotyledons</taxon>
        <taxon>Gunneridae</taxon>
        <taxon>Pentapetalae</taxon>
        <taxon>asterids</taxon>
        <taxon>lamiids</taxon>
        <taxon>Lamiales</taxon>
        <taxon>Gesneriaceae</taxon>
        <taxon>Didymocarpoideae</taxon>
        <taxon>Trichosporeae</taxon>
        <taxon>Loxocarpinae</taxon>
        <taxon>Dorcoceras</taxon>
    </lineage>
</organism>
<feature type="region of interest" description="Disordered" evidence="1">
    <location>
        <begin position="82"/>
        <end position="102"/>
    </location>
</feature>
<keyword evidence="3" id="KW-1185">Reference proteome</keyword>
<dbReference type="AlphaFoldDB" id="A0A2Z7BR36"/>
<accession>A0A2Z7BR36</accession>
<protein>
    <submittedName>
        <fullName evidence="2">Uncharacterized protein</fullName>
    </submittedName>
</protein>
<reference evidence="2 3" key="1">
    <citation type="journal article" date="2015" name="Proc. Natl. Acad. Sci. U.S.A.">
        <title>The resurrection genome of Boea hygrometrica: A blueprint for survival of dehydration.</title>
        <authorList>
            <person name="Xiao L."/>
            <person name="Yang G."/>
            <person name="Zhang L."/>
            <person name="Yang X."/>
            <person name="Zhao S."/>
            <person name="Ji Z."/>
            <person name="Zhou Q."/>
            <person name="Hu M."/>
            <person name="Wang Y."/>
            <person name="Chen M."/>
            <person name="Xu Y."/>
            <person name="Jin H."/>
            <person name="Xiao X."/>
            <person name="Hu G."/>
            <person name="Bao F."/>
            <person name="Hu Y."/>
            <person name="Wan P."/>
            <person name="Li L."/>
            <person name="Deng X."/>
            <person name="Kuang T."/>
            <person name="Xiang C."/>
            <person name="Zhu J.K."/>
            <person name="Oliver M.J."/>
            <person name="He Y."/>
        </authorList>
    </citation>
    <scope>NUCLEOTIDE SEQUENCE [LARGE SCALE GENOMIC DNA]</scope>
    <source>
        <strain evidence="3">cv. XS01</strain>
    </source>
</reference>
<dbReference type="EMBL" id="KV005076">
    <property type="protein sequence ID" value="KZV34386.1"/>
    <property type="molecule type" value="Genomic_DNA"/>
</dbReference>